<gene>
    <name evidence="11" type="ORF">H9L42_12105</name>
</gene>
<sequence>MSQVILKHVRDFLPDHVFDCGQAFRWQREEDGSYTGIVGGRIANIRFDQQEENTGEGQLVLSNVSESEFSEFWKHYLDLDRDYREIQNVLAQEDPVMKAAIAFGRGIRILRQDPWETLISFLISQNNHIPRIRKCIETLCECFGKPAGTYRGRAFYSFPEPEALSELTAEDLAVCRLGYREQYLVKAARKVLEDGPRRLRGMSDPEISGEEAFSYITEFCGVGPKVANCILLFSLGKYDRFPVDVWVKKVMKNYYGLETPKEIAAFAKKKFGRYGGFAQQYLFYYIRESEQE</sequence>
<evidence type="ECO:0000259" key="10">
    <source>
        <dbReference type="SMART" id="SM00478"/>
    </source>
</evidence>
<dbReference type="Gene3D" id="1.10.1670.10">
    <property type="entry name" value="Helix-hairpin-Helix base-excision DNA repair enzymes (C-terminal)"/>
    <property type="match status" value="1"/>
</dbReference>
<organism evidence="11 12">
    <name type="scientific">Zhenpiania hominis</name>
    <dbReference type="NCBI Taxonomy" id="2763644"/>
    <lineage>
        <taxon>Bacteria</taxon>
        <taxon>Bacillati</taxon>
        <taxon>Bacillota</taxon>
        <taxon>Clostridia</taxon>
        <taxon>Peptostreptococcales</taxon>
        <taxon>Anaerovoracaceae</taxon>
        <taxon>Zhenpiania</taxon>
    </lineage>
</organism>
<evidence type="ECO:0000313" key="11">
    <source>
        <dbReference type="EMBL" id="MBC6680563.1"/>
    </source>
</evidence>
<dbReference type="SMART" id="SM00478">
    <property type="entry name" value="ENDO3c"/>
    <property type="match status" value="1"/>
</dbReference>
<dbReference type="InterPro" id="IPR052054">
    <property type="entry name" value="Oxidative_DNA_repair_enzyme"/>
</dbReference>
<comment type="similarity">
    <text evidence="1">Belongs to the type-1 OGG1 family.</text>
</comment>
<proteinExistence type="inferred from homology"/>
<dbReference type="EMBL" id="JACRYT010000015">
    <property type="protein sequence ID" value="MBC6680563.1"/>
    <property type="molecule type" value="Genomic_DNA"/>
</dbReference>
<name>A0A923SWQ6_9FIRM</name>
<dbReference type="InterPro" id="IPR023170">
    <property type="entry name" value="HhH_base_excis_C"/>
</dbReference>
<comment type="catalytic activity">
    <reaction evidence="9">
        <text>2'-deoxyribonucleotide-(2'-deoxyribose 5'-phosphate)-2'-deoxyribonucleotide-DNA = a 3'-end 2'-deoxyribonucleotide-(2,3-dehydro-2,3-deoxyribose 5'-phosphate)-DNA + a 5'-end 5'-phospho-2'-deoxyribonucleoside-DNA + H(+)</text>
        <dbReference type="Rhea" id="RHEA:66592"/>
        <dbReference type="Rhea" id="RHEA-COMP:13180"/>
        <dbReference type="Rhea" id="RHEA-COMP:16897"/>
        <dbReference type="Rhea" id="RHEA-COMP:17067"/>
        <dbReference type="ChEBI" id="CHEBI:15378"/>
        <dbReference type="ChEBI" id="CHEBI:136412"/>
        <dbReference type="ChEBI" id="CHEBI:157695"/>
        <dbReference type="ChEBI" id="CHEBI:167181"/>
        <dbReference type="EC" id="4.2.99.18"/>
    </reaction>
</comment>
<dbReference type="GO" id="GO:0003684">
    <property type="term" value="F:damaged DNA binding"/>
    <property type="evidence" value="ECO:0007669"/>
    <property type="project" value="InterPro"/>
</dbReference>
<feature type="domain" description="HhH-GPD" evidence="10">
    <location>
        <begin position="123"/>
        <end position="287"/>
    </location>
</feature>
<dbReference type="SUPFAM" id="SSF55945">
    <property type="entry name" value="TATA-box binding protein-like"/>
    <property type="match status" value="1"/>
</dbReference>
<protein>
    <recommendedName>
        <fullName evidence="2">DNA-(apurinic or apyrimidinic site) lyase</fullName>
        <ecNumber evidence="2">4.2.99.18</ecNumber>
    </recommendedName>
</protein>
<dbReference type="Proteomes" id="UP000602647">
    <property type="component" value="Unassembled WGS sequence"/>
</dbReference>
<accession>A0A923SWQ6</accession>
<dbReference type="Pfam" id="PF00730">
    <property type="entry name" value="HhH-GPD"/>
    <property type="match status" value="1"/>
</dbReference>
<dbReference type="AlphaFoldDB" id="A0A923SWQ6"/>
<evidence type="ECO:0000256" key="3">
    <source>
        <dbReference type="ARBA" id="ARBA00022763"/>
    </source>
</evidence>
<evidence type="ECO:0000256" key="9">
    <source>
        <dbReference type="ARBA" id="ARBA00044632"/>
    </source>
</evidence>
<dbReference type="GO" id="GO:0006284">
    <property type="term" value="P:base-excision repair"/>
    <property type="evidence" value="ECO:0007669"/>
    <property type="project" value="InterPro"/>
</dbReference>
<dbReference type="Gene3D" id="3.30.310.260">
    <property type="match status" value="1"/>
</dbReference>
<dbReference type="Pfam" id="PF07934">
    <property type="entry name" value="OGG_N"/>
    <property type="match status" value="1"/>
</dbReference>
<keyword evidence="12" id="KW-1185">Reference proteome</keyword>
<dbReference type="RefSeq" id="WP_187303660.1">
    <property type="nucleotide sequence ID" value="NZ_JACRYT010000015.1"/>
</dbReference>
<evidence type="ECO:0000256" key="6">
    <source>
        <dbReference type="ARBA" id="ARBA00023239"/>
    </source>
</evidence>
<comment type="caution">
    <text evidence="11">The sequence shown here is derived from an EMBL/GenBank/DDBJ whole genome shotgun (WGS) entry which is preliminary data.</text>
</comment>
<dbReference type="InterPro" id="IPR011257">
    <property type="entry name" value="DNA_glycosylase"/>
</dbReference>
<evidence type="ECO:0000256" key="4">
    <source>
        <dbReference type="ARBA" id="ARBA00022801"/>
    </source>
</evidence>
<keyword evidence="7" id="KW-0511">Multifunctional enzyme</keyword>
<dbReference type="PANTHER" id="PTHR10242">
    <property type="entry name" value="8-OXOGUANINE DNA GLYCOSYLASE"/>
    <property type="match status" value="1"/>
</dbReference>
<dbReference type="InterPro" id="IPR012904">
    <property type="entry name" value="OGG_N"/>
</dbReference>
<dbReference type="Gene3D" id="1.10.340.30">
    <property type="entry name" value="Hypothetical protein, domain 2"/>
    <property type="match status" value="1"/>
</dbReference>
<evidence type="ECO:0000256" key="2">
    <source>
        <dbReference type="ARBA" id="ARBA00012720"/>
    </source>
</evidence>
<evidence type="ECO:0000256" key="7">
    <source>
        <dbReference type="ARBA" id="ARBA00023268"/>
    </source>
</evidence>
<keyword evidence="8" id="KW-0326">Glycosidase</keyword>
<keyword evidence="4" id="KW-0378">Hydrolase</keyword>
<dbReference type="PANTHER" id="PTHR10242:SF2">
    <property type="entry name" value="N-GLYCOSYLASE_DNA LYASE"/>
    <property type="match status" value="1"/>
</dbReference>
<evidence type="ECO:0000313" key="12">
    <source>
        <dbReference type="Proteomes" id="UP000602647"/>
    </source>
</evidence>
<dbReference type="GO" id="GO:0140078">
    <property type="term" value="F:class I DNA-(apurinic or apyrimidinic site) endonuclease activity"/>
    <property type="evidence" value="ECO:0007669"/>
    <property type="project" value="UniProtKB-EC"/>
</dbReference>
<dbReference type="GO" id="GO:0006289">
    <property type="term" value="P:nucleotide-excision repair"/>
    <property type="evidence" value="ECO:0007669"/>
    <property type="project" value="InterPro"/>
</dbReference>
<keyword evidence="6" id="KW-0456">Lyase</keyword>
<evidence type="ECO:0000256" key="1">
    <source>
        <dbReference type="ARBA" id="ARBA00010679"/>
    </source>
</evidence>
<dbReference type="SUPFAM" id="SSF48150">
    <property type="entry name" value="DNA-glycosylase"/>
    <property type="match status" value="1"/>
</dbReference>
<evidence type="ECO:0000256" key="8">
    <source>
        <dbReference type="ARBA" id="ARBA00023295"/>
    </source>
</evidence>
<reference evidence="11" key="1">
    <citation type="submission" date="2020-08" db="EMBL/GenBank/DDBJ databases">
        <title>Genome public.</title>
        <authorList>
            <person name="Liu C."/>
            <person name="Sun Q."/>
        </authorList>
    </citation>
    <scope>NUCLEOTIDE SEQUENCE</scope>
    <source>
        <strain evidence="11">BX12</strain>
    </source>
</reference>
<dbReference type="CDD" id="cd00056">
    <property type="entry name" value="ENDO3c"/>
    <property type="match status" value="1"/>
</dbReference>
<keyword evidence="5" id="KW-0234">DNA repair</keyword>
<dbReference type="GO" id="GO:0008534">
    <property type="term" value="F:oxidized purine nucleobase lesion DNA N-glycosylase activity"/>
    <property type="evidence" value="ECO:0007669"/>
    <property type="project" value="InterPro"/>
</dbReference>
<dbReference type="EC" id="4.2.99.18" evidence="2"/>
<evidence type="ECO:0000256" key="5">
    <source>
        <dbReference type="ARBA" id="ARBA00023204"/>
    </source>
</evidence>
<dbReference type="InterPro" id="IPR003265">
    <property type="entry name" value="HhH-GPD_domain"/>
</dbReference>
<keyword evidence="3" id="KW-0227">DNA damage</keyword>